<evidence type="ECO:0000313" key="1">
    <source>
        <dbReference type="EMBL" id="GIX84919.1"/>
    </source>
</evidence>
<reference evidence="1 2" key="1">
    <citation type="submission" date="2021-06" db="EMBL/GenBank/DDBJ databases">
        <title>Caerostris darwini draft genome.</title>
        <authorList>
            <person name="Kono N."/>
            <person name="Arakawa K."/>
        </authorList>
    </citation>
    <scope>NUCLEOTIDE SEQUENCE [LARGE SCALE GENOMIC DNA]</scope>
</reference>
<gene>
    <name evidence="1" type="ORF">CDAR_304441</name>
</gene>
<sequence>MSSATCLFPTPFLSTGANNPFEHPLFYHPPPTVTLEDFRKLQRLQLVRWSLERPWSQWPMQIQVKTVRLGRLEFRLTIVAHNPHGIDFRFLRSISVRSLFFEEDVFKGEEVLCACVCVCIDELVVHTPVPH</sequence>
<accession>A0AAV4NKN9</accession>
<name>A0AAV4NKN9_9ARAC</name>
<evidence type="ECO:0000313" key="2">
    <source>
        <dbReference type="Proteomes" id="UP001054837"/>
    </source>
</evidence>
<organism evidence="1 2">
    <name type="scientific">Caerostris darwini</name>
    <dbReference type="NCBI Taxonomy" id="1538125"/>
    <lineage>
        <taxon>Eukaryota</taxon>
        <taxon>Metazoa</taxon>
        <taxon>Ecdysozoa</taxon>
        <taxon>Arthropoda</taxon>
        <taxon>Chelicerata</taxon>
        <taxon>Arachnida</taxon>
        <taxon>Araneae</taxon>
        <taxon>Araneomorphae</taxon>
        <taxon>Entelegynae</taxon>
        <taxon>Araneoidea</taxon>
        <taxon>Araneidae</taxon>
        <taxon>Caerostris</taxon>
    </lineage>
</organism>
<dbReference type="Proteomes" id="UP001054837">
    <property type="component" value="Unassembled WGS sequence"/>
</dbReference>
<proteinExistence type="predicted"/>
<dbReference type="AlphaFoldDB" id="A0AAV4NKN9"/>
<dbReference type="EMBL" id="BPLQ01001749">
    <property type="protein sequence ID" value="GIX84919.1"/>
    <property type="molecule type" value="Genomic_DNA"/>
</dbReference>
<protein>
    <submittedName>
        <fullName evidence="1">Uncharacterized protein</fullName>
    </submittedName>
</protein>
<keyword evidence="2" id="KW-1185">Reference proteome</keyword>
<comment type="caution">
    <text evidence="1">The sequence shown here is derived from an EMBL/GenBank/DDBJ whole genome shotgun (WGS) entry which is preliminary data.</text>
</comment>